<feature type="transmembrane region" description="Helical" evidence="5">
    <location>
        <begin position="65"/>
        <end position="83"/>
    </location>
</feature>
<proteinExistence type="predicted"/>
<feature type="transmembrane region" description="Helical" evidence="5">
    <location>
        <begin position="35"/>
        <end position="53"/>
    </location>
</feature>
<feature type="transmembrane region" description="Helical" evidence="5">
    <location>
        <begin position="120"/>
        <end position="138"/>
    </location>
</feature>
<dbReference type="EMBL" id="BMZH01000002">
    <property type="protein sequence ID" value="GHA85220.1"/>
    <property type="molecule type" value="Genomic_DNA"/>
</dbReference>
<name>A0A8J3CQB5_9PROT</name>
<feature type="transmembrane region" description="Helical" evidence="5">
    <location>
        <begin position="145"/>
        <end position="169"/>
    </location>
</feature>
<evidence type="ECO:0000313" key="8">
    <source>
        <dbReference type="Proteomes" id="UP000634004"/>
    </source>
</evidence>
<dbReference type="InterPro" id="IPR051533">
    <property type="entry name" value="WaaL-like"/>
</dbReference>
<evidence type="ECO:0000256" key="4">
    <source>
        <dbReference type="ARBA" id="ARBA00023136"/>
    </source>
</evidence>
<dbReference type="PANTHER" id="PTHR37422">
    <property type="entry name" value="TEICHURONIC ACID BIOSYNTHESIS PROTEIN TUAE"/>
    <property type="match status" value="1"/>
</dbReference>
<protein>
    <recommendedName>
        <fullName evidence="6">O-antigen ligase-related domain-containing protein</fullName>
    </recommendedName>
</protein>
<organism evidence="7 8">
    <name type="scientific">Algimonas arctica</name>
    <dbReference type="NCBI Taxonomy" id="1479486"/>
    <lineage>
        <taxon>Bacteria</taxon>
        <taxon>Pseudomonadati</taxon>
        <taxon>Pseudomonadota</taxon>
        <taxon>Alphaproteobacteria</taxon>
        <taxon>Maricaulales</taxon>
        <taxon>Robiginitomaculaceae</taxon>
        <taxon>Algimonas</taxon>
    </lineage>
</organism>
<evidence type="ECO:0000256" key="1">
    <source>
        <dbReference type="ARBA" id="ARBA00004141"/>
    </source>
</evidence>
<evidence type="ECO:0000259" key="6">
    <source>
        <dbReference type="Pfam" id="PF04932"/>
    </source>
</evidence>
<feature type="domain" description="O-antigen ligase-related" evidence="6">
    <location>
        <begin position="232"/>
        <end position="375"/>
    </location>
</feature>
<dbReference type="AlphaFoldDB" id="A0A8J3CQB5"/>
<accession>A0A8J3CQB5</accession>
<reference evidence="7" key="1">
    <citation type="journal article" date="2014" name="Int. J. Syst. Evol. Microbiol.">
        <title>Complete genome sequence of Corynebacterium casei LMG S-19264T (=DSM 44701T), isolated from a smear-ripened cheese.</title>
        <authorList>
            <consortium name="US DOE Joint Genome Institute (JGI-PGF)"/>
            <person name="Walter F."/>
            <person name="Albersmeier A."/>
            <person name="Kalinowski J."/>
            <person name="Ruckert C."/>
        </authorList>
    </citation>
    <scope>NUCLEOTIDE SEQUENCE</scope>
    <source>
        <strain evidence="7">KCTC 32513</strain>
    </source>
</reference>
<reference evidence="7" key="2">
    <citation type="submission" date="2020-09" db="EMBL/GenBank/DDBJ databases">
        <authorList>
            <person name="Sun Q."/>
            <person name="Kim S."/>
        </authorList>
    </citation>
    <scope>NUCLEOTIDE SEQUENCE</scope>
    <source>
        <strain evidence="7">KCTC 32513</strain>
    </source>
</reference>
<feature type="transmembrane region" description="Helical" evidence="5">
    <location>
        <begin position="278"/>
        <end position="297"/>
    </location>
</feature>
<comment type="subcellular location">
    <subcellularLocation>
        <location evidence="1">Membrane</location>
        <topology evidence="1">Multi-pass membrane protein</topology>
    </subcellularLocation>
</comment>
<feature type="transmembrane region" description="Helical" evidence="5">
    <location>
        <begin position="189"/>
        <end position="212"/>
    </location>
</feature>
<dbReference type="RefSeq" id="WP_189495182.1">
    <property type="nucleotide sequence ID" value="NZ_BMZH01000002.1"/>
</dbReference>
<feature type="transmembrane region" description="Helical" evidence="5">
    <location>
        <begin position="369"/>
        <end position="389"/>
    </location>
</feature>
<dbReference type="Proteomes" id="UP000634004">
    <property type="component" value="Unassembled WGS sequence"/>
</dbReference>
<evidence type="ECO:0000256" key="5">
    <source>
        <dbReference type="SAM" id="Phobius"/>
    </source>
</evidence>
<evidence type="ECO:0000256" key="2">
    <source>
        <dbReference type="ARBA" id="ARBA00022692"/>
    </source>
</evidence>
<evidence type="ECO:0000256" key="3">
    <source>
        <dbReference type="ARBA" id="ARBA00022989"/>
    </source>
</evidence>
<dbReference type="Pfam" id="PF04932">
    <property type="entry name" value="Wzy_C"/>
    <property type="match status" value="1"/>
</dbReference>
<dbReference type="GO" id="GO:0016020">
    <property type="term" value="C:membrane"/>
    <property type="evidence" value="ECO:0007669"/>
    <property type="project" value="UniProtKB-SubCell"/>
</dbReference>
<evidence type="ECO:0000313" key="7">
    <source>
        <dbReference type="EMBL" id="GHA85220.1"/>
    </source>
</evidence>
<feature type="transmembrane region" description="Helical" evidence="5">
    <location>
        <begin position="249"/>
        <end position="266"/>
    </location>
</feature>
<keyword evidence="2 5" id="KW-0812">Transmembrane</keyword>
<keyword evidence="3 5" id="KW-1133">Transmembrane helix</keyword>
<keyword evidence="8" id="KW-1185">Reference proteome</keyword>
<feature type="transmembrane region" description="Helical" evidence="5">
    <location>
        <begin position="401"/>
        <end position="418"/>
    </location>
</feature>
<keyword evidence="4 5" id="KW-0472">Membrane</keyword>
<sequence length="453" mass="49742">MNPSLYQTLAWLALLPIILLAYLFGGSSTEGLELRLITNGASAFLLVLLLMTAPRSQIEAFSRPLAAFFLMLFIILGLQVLPLPPSLWAALPFRETVVAELSYFERDLPWLPLSMTPGKTLIMMSELMPALLAAFVAVGLDQKRFIWLLGALLIISLISALWGFLQVLIPSNFGDYLWRVRSGGTPSGAYANINHQATHMLLSMPILALWVISLKRSSGLPDAFLHILGLSAFFIFFICLIAAGSVAGYILGAVAVLGTIWIYARKVREPPRRFRSQAVMPLLGGGCLAAIIVIIFTSPKLSGLGVTSIENTPLSRLGINELSLTILADQWFWGTGAGSFSQVYASYEAPELASFKYVNHAHNEFFEIFIEYGILPIGLLTLIGLYAVWRGFRKSCMTSTSQYAMMLVVLLAALNSFIDYPLRSQFLLITVIICAARLCPTVETRFASADRTG</sequence>
<dbReference type="InterPro" id="IPR007016">
    <property type="entry name" value="O-antigen_ligase-rel_domated"/>
</dbReference>
<feature type="transmembrane region" description="Helical" evidence="5">
    <location>
        <begin position="224"/>
        <end position="243"/>
    </location>
</feature>
<dbReference type="PANTHER" id="PTHR37422:SF21">
    <property type="entry name" value="EXOQ-LIKE PROTEIN"/>
    <property type="match status" value="1"/>
</dbReference>
<comment type="caution">
    <text evidence="7">The sequence shown here is derived from an EMBL/GenBank/DDBJ whole genome shotgun (WGS) entry which is preliminary data.</text>
</comment>
<gene>
    <name evidence="7" type="ORF">GCM10009069_05430</name>
</gene>